<dbReference type="Gene3D" id="1.25.40.10">
    <property type="entry name" value="Tetratricopeptide repeat domain"/>
    <property type="match status" value="2"/>
</dbReference>
<proteinExistence type="inferred from homology"/>
<keyword evidence="2" id="KW-0677">Repeat</keyword>
<evidence type="ECO:0000256" key="2">
    <source>
        <dbReference type="ARBA" id="ARBA00022737"/>
    </source>
</evidence>
<protein>
    <submittedName>
        <fullName evidence="4">Pentatricopeptide repeat-containing protein, mitochondrial</fullName>
    </submittedName>
</protein>
<dbReference type="PANTHER" id="PTHR47939:SF13">
    <property type="entry name" value="OS03G0201400 PROTEIN"/>
    <property type="match status" value="1"/>
</dbReference>
<dbReference type="EMBL" id="QZWG01000011">
    <property type="protein sequence ID" value="RZB79936.1"/>
    <property type="molecule type" value="Genomic_DNA"/>
</dbReference>
<feature type="repeat" description="PPR" evidence="3">
    <location>
        <begin position="28"/>
        <end position="62"/>
    </location>
</feature>
<dbReference type="PROSITE" id="PS51375">
    <property type="entry name" value="PPR"/>
    <property type="match status" value="2"/>
</dbReference>
<name>A0A445I210_GLYSO</name>
<dbReference type="AlphaFoldDB" id="A0A445I210"/>
<feature type="repeat" description="PPR" evidence="3">
    <location>
        <begin position="97"/>
        <end position="131"/>
    </location>
</feature>
<dbReference type="InterPro" id="IPR050667">
    <property type="entry name" value="PPR-containing_protein"/>
</dbReference>
<comment type="caution">
    <text evidence="4">The sequence shown here is derived from an EMBL/GenBank/DDBJ whole genome shotgun (WGS) entry which is preliminary data.</text>
</comment>
<evidence type="ECO:0000313" key="4">
    <source>
        <dbReference type="EMBL" id="RZB79936.1"/>
    </source>
</evidence>
<keyword evidence="5" id="KW-1185">Reference proteome</keyword>
<dbReference type="InterPro" id="IPR002885">
    <property type="entry name" value="PPR_rpt"/>
</dbReference>
<dbReference type="PANTHER" id="PTHR47939">
    <property type="entry name" value="MEMBRANE-ASSOCIATED SALT-INDUCIBLE PROTEIN-LIKE"/>
    <property type="match status" value="1"/>
</dbReference>
<dbReference type="Proteomes" id="UP000289340">
    <property type="component" value="Chromosome 11"/>
</dbReference>
<sequence>MEDLCSVEKYEEAKKLMFDMAYHGSKAQPVNFGVLMNDLGKRGKVEEAKALLHEMKKRRLKPDVVTYILINYLCKEGKAMEAYKVLLEMQIRGCVPNAATYRMVVDGLCQIGDFEVGLSVLNAMLSSRHLIVWLLAC</sequence>
<evidence type="ECO:0000256" key="3">
    <source>
        <dbReference type="PROSITE-ProRule" id="PRU00708"/>
    </source>
</evidence>
<evidence type="ECO:0000256" key="1">
    <source>
        <dbReference type="ARBA" id="ARBA00007626"/>
    </source>
</evidence>
<dbReference type="InterPro" id="IPR011990">
    <property type="entry name" value="TPR-like_helical_dom_sf"/>
</dbReference>
<accession>A0A445I210</accession>
<comment type="similarity">
    <text evidence="1">Belongs to the PPR family. P subfamily.</text>
</comment>
<dbReference type="NCBIfam" id="TIGR00756">
    <property type="entry name" value="PPR"/>
    <property type="match status" value="3"/>
</dbReference>
<dbReference type="Pfam" id="PF13041">
    <property type="entry name" value="PPR_2"/>
    <property type="match status" value="2"/>
</dbReference>
<gene>
    <name evidence="4" type="ORF">D0Y65_029932</name>
</gene>
<evidence type="ECO:0000313" key="5">
    <source>
        <dbReference type="Proteomes" id="UP000289340"/>
    </source>
</evidence>
<reference evidence="4 5" key="1">
    <citation type="submission" date="2018-09" db="EMBL/GenBank/DDBJ databases">
        <title>A high-quality reference genome of wild soybean provides a powerful tool to mine soybean genomes.</title>
        <authorList>
            <person name="Xie M."/>
            <person name="Chung C.Y.L."/>
            <person name="Li M.-W."/>
            <person name="Wong F.-L."/>
            <person name="Chan T.-F."/>
            <person name="Lam H.-M."/>
        </authorList>
    </citation>
    <scope>NUCLEOTIDE SEQUENCE [LARGE SCALE GENOMIC DNA]</scope>
    <source>
        <strain evidence="5">cv. W05</strain>
        <tissue evidence="4">Hypocotyl of etiolated seedlings</tissue>
    </source>
</reference>
<organism evidence="4 5">
    <name type="scientific">Glycine soja</name>
    <name type="common">Wild soybean</name>
    <dbReference type="NCBI Taxonomy" id="3848"/>
    <lineage>
        <taxon>Eukaryota</taxon>
        <taxon>Viridiplantae</taxon>
        <taxon>Streptophyta</taxon>
        <taxon>Embryophyta</taxon>
        <taxon>Tracheophyta</taxon>
        <taxon>Spermatophyta</taxon>
        <taxon>Magnoliopsida</taxon>
        <taxon>eudicotyledons</taxon>
        <taxon>Gunneridae</taxon>
        <taxon>Pentapetalae</taxon>
        <taxon>rosids</taxon>
        <taxon>fabids</taxon>
        <taxon>Fabales</taxon>
        <taxon>Fabaceae</taxon>
        <taxon>Papilionoideae</taxon>
        <taxon>50 kb inversion clade</taxon>
        <taxon>NPAAA clade</taxon>
        <taxon>indigoferoid/millettioid clade</taxon>
        <taxon>Phaseoleae</taxon>
        <taxon>Glycine</taxon>
        <taxon>Glycine subgen. Soja</taxon>
    </lineage>
</organism>